<feature type="region of interest" description="Disordered" evidence="1">
    <location>
        <begin position="262"/>
        <end position="289"/>
    </location>
</feature>
<evidence type="ECO:0000313" key="4">
    <source>
        <dbReference type="Proteomes" id="UP001164743"/>
    </source>
</evidence>
<dbReference type="InterPro" id="IPR048958">
    <property type="entry name" value="Polysacc_lyase_14"/>
</dbReference>
<dbReference type="GeneID" id="77807536"/>
<feature type="compositionally biased region" description="Low complexity" evidence="1">
    <location>
        <begin position="416"/>
        <end position="436"/>
    </location>
</feature>
<name>A0ABY7CHL8_9BASI</name>
<reference evidence="3" key="1">
    <citation type="submission" date="2022-10" db="EMBL/GenBank/DDBJ databases">
        <title>Puccinia triticina Genome sequencing and assembly.</title>
        <authorList>
            <person name="Li C."/>
        </authorList>
    </citation>
    <scope>NUCLEOTIDE SEQUENCE</scope>
    <source>
        <strain evidence="3">Pt15</strain>
    </source>
</reference>
<gene>
    <name evidence="3" type="ORF">PtA15_2A604</name>
</gene>
<dbReference type="EMBL" id="CP110422">
    <property type="protein sequence ID" value="WAQ82287.1"/>
    <property type="molecule type" value="Genomic_DNA"/>
</dbReference>
<sequence length="513" mass="56886">MKTYSFEDHAFQPTRRSYLCVLYALLIQLGSINTSSIQPSEPSILDEPQILPLQSTKAEDRWRMPANFTLDDLRPIIPVNSSSMLRENFLVVSRNTEVPERLFIPEEFEFFSHIQLPGIYGGTTFGEKNFKPLDGFHAHVMIQEDGMVGFYTQNPQSNQHGSLSCAKLNKFDCDSSDAKVFSGESRRLSRGIWTTIRQDVWLDDSENSIGGFNLWINDNFLSGQSNISSGHLVSIGDTDLTQATHIKDEQYGRSVIENVVEEQVSPPSEQRTMDSGKFTPVVRDDRSDREPLQAIENSRSLEANTRKSSASNSQILQGQETTIKQNLTQQIARLNLTGIIADSHNSSRVNETKNSTNEITVDHRYFGAFPALGIPALAELAKKNAAKVVPTTPTSTVIQPFSDPDTDDDENENEGDSSASSTGAVTSSPNSEAKLNPLNPLLGALGSILLEQEAGPLQSNKPDHLQPLHFSGFYANHHLSSAPQLDPQNSNSDVLIFFYDFQIIIQPILNRLS</sequence>
<evidence type="ECO:0000259" key="2">
    <source>
        <dbReference type="Pfam" id="PF21294"/>
    </source>
</evidence>
<feature type="region of interest" description="Disordered" evidence="1">
    <location>
        <begin position="388"/>
        <end position="436"/>
    </location>
</feature>
<evidence type="ECO:0000256" key="1">
    <source>
        <dbReference type="SAM" id="MobiDB-lite"/>
    </source>
</evidence>
<dbReference type="Proteomes" id="UP001164743">
    <property type="component" value="Chromosome 2A"/>
</dbReference>
<protein>
    <recommendedName>
        <fullName evidence="2">Polysaccharide lyase 14 domain-containing protein</fullName>
    </recommendedName>
</protein>
<keyword evidence="4" id="KW-1185">Reference proteome</keyword>
<organism evidence="3 4">
    <name type="scientific">Puccinia triticina</name>
    <dbReference type="NCBI Taxonomy" id="208348"/>
    <lineage>
        <taxon>Eukaryota</taxon>
        <taxon>Fungi</taxon>
        <taxon>Dikarya</taxon>
        <taxon>Basidiomycota</taxon>
        <taxon>Pucciniomycotina</taxon>
        <taxon>Pucciniomycetes</taxon>
        <taxon>Pucciniales</taxon>
        <taxon>Pucciniaceae</taxon>
        <taxon>Puccinia</taxon>
    </lineage>
</organism>
<accession>A0ABY7CHL8</accession>
<evidence type="ECO:0000313" key="3">
    <source>
        <dbReference type="EMBL" id="WAQ82287.1"/>
    </source>
</evidence>
<proteinExistence type="predicted"/>
<feature type="domain" description="Polysaccharide lyase 14" evidence="2">
    <location>
        <begin position="102"/>
        <end position="227"/>
    </location>
</feature>
<dbReference type="Pfam" id="PF21294">
    <property type="entry name" value="Polysacc_lyase_14"/>
    <property type="match status" value="1"/>
</dbReference>
<dbReference type="Gene3D" id="2.60.120.200">
    <property type="match status" value="1"/>
</dbReference>
<dbReference type="RefSeq" id="XP_053017842.1">
    <property type="nucleotide sequence ID" value="XM_053166641.1"/>
</dbReference>
<feature type="compositionally biased region" description="Acidic residues" evidence="1">
    <location>
        <begin position="404"/>
        <end position="415"/>
    </location>
</feature>